<dbReference type="Pfam" id="PF08448">
    <property type="entry name" value="PAS_4"/>
    <property type="match status" value="1"/>
</dbReference>
<accession>A0ABZ0XSD1</accession>
<dbReference type="InterPro" id="IPR029016">
    <property type="entry name" value="GAF-like_dom_sf"/>
</dbReference>
<dbReference type="PANTHER" id="PTHR43547:SF2">
    <property type="entry name" value="HYBRID SIGNAL TRANSDUCTION HISTIDINE KINASE C"/>
    <property type="match status" value="1"/>
</dbReference>
<proteinExistence type="predicted"/>
<dbReference type="SMART" id="SM00091">
    <property type="entry name" value="PAS"/>
    <property type="match status" value="2"/>
</dbReference>
<dbReference type="EC" id="2.7.13.3" evidence="2"/>
<evidence type="ECO:0000313" key="7">
    <source>
        <dbReference type="EMBL" id="WQH02654.1"/>
    </source>
</evidence>
<dbReference type="PROSITE" id="PS50113">
    <property type="entry name" value="PAC"/>
    <property type="match status" value="1"/>
</dbReference>
<evidence type="ECO:0000259" key="4">
    <source>
        <dbReference type="PROSITE" id="PS50109"/>
    </source>
</evidence>
<dbReference type="Gene3D" id="3.30.450.20">
    <property type="entry name" value="PAS domain"/>
    <property type="match status" value="2"/>
</dbReference>
<dbReference type="InterPro" id="IPR036890">
    <property type="entry name" value="HATPase_C_sf"/>
</dbReference>
<dbReference type="InterPro" id="IPR013655">
    <property type="entry name" value="PAS_fold_3"/>
</dbReference>
<dbReference type="InterPro" id="IPR003594">
    <property type="entry name" value="HATPase_dom"/>
</dbReference>
<dbReference type="SMART" id="SM00388">
    <property type="entry name" value="HisKA"/>
    <property type="match status" value="1"/>
</dbReference>
<dbReference type="InterPro" id="IPR013656">
    <property type="entry name" value="PAS_4"/>
</dbReference>
<dbReference type="InterPro" id="IPR035965">
    <property type="entry name" value="PAS-like_dom_sf"/>
</dbReference>
<dbReference type="PRINTS" id="PR00344">
    <property type="entry name" value="BCTRLSENSOR"/>
</dbReference>
<name>A0ABZ0XSD1_9BURK</name>
<protein>
    <recommendedName>
        <fullName evidence="2">histidine kinase</fullName>
        <ecNumber evidence="2">2.7.13.3</ecNumber>
    </recommendedName>
</protein>
<dbReference type="RefSeq" id="WP_019920080.1">
    <property type="nucleotide sequence ID" value="NZ_CP140152.1"/>
</dbReference>
<dbReference type="SUPFAM" id="SSF55781">
    <property type="entry name" value="GAF domain-like"/>
    <property type="match status" value="1"/>
</dbReference>
<feature type="domain" description="PAC" evidence="6">
    <location>
        <begin position="389"/>
        <end position="441"/>
    </location>
</feature>
<dbReference type="InterPro" id="IPR005467">
    <property type="entry name" value="His_kinase_dom"/>
</dbReference>
<evidence type="ECO:0000256" key="2">
    <source>
        <dbReference type="ARBA" id="ARBA00012438"/>
    </source>
</evidence>
<comment type="catalytic activity">
    <reaction evidence="1">
        <text>ATP + protein L-histidine = ADP + protein N-phospho-L-histidine.</text>
        <dbReference type="EC" id="2.7.13.3"/>
    </reaction>
</comment>
<dbReference type="SUPFAM" id="SSF55874">
    <property type="entry name" value="ATPase domain of HSP90 chaperone/DNA topoisomerase II/histidine kinase"/>
    <property type="match status" value="1"/>
</dbReference>
<organism evidence="7 8">
    <name type="scientific">Duganella zoogloeoides</name>
    <dbReference type="NCBI Taxonomy" id="75659"/>
    <lineage>
        <taxon>Bacteria</taxon>
        <taxon>Pseudomonadati</taxon>
        <taxon>Pseudomonadota</taxon>
        <taxon>Betaproteobacteria</taxon>
        <taxon>Burkholderiales</taxon>
        <taxon>Oxalobacteraceae</taxon>
        <taxon>Telluria group</taxon>
        <taxon>Duganella</taxon>
    </lineage>
</organism>
<gene>
    <name evidence="7" type="ORF">SR858_16390</name>
</gene>
<dbReference type="SMART" id="SM00387">
    <property type="entry name" value="HATPase_c"/>
    <property type="match status" value="1"/>
</dbReference>
<dbReference type="InterPro" id="IPR036097">
    <property type="entry name" value="HisK_dim/P_sf"/>
</dbReference>
<dbReference type="NCBIfam" id="TIGR00229">
    <property type="entry name" value="sensory_box"/>
    <property type="match status" value="1"/>
</dbReference>
<feature type="domain" description="PAS" evidence="5">
    <location>
        <begin position="316"/>
        <end position="386"/>
    </location>
</feature>
<keyword evidence="8" id="KW-1185">Reference proteome</keyword>
<evidence type="ECO:0000313" key="8">
    <source>
        <dbReference type="Proteomes" id="UP001326110"/>
    </source>
</evidence>
<dbReference type="Pfam" id="PF08447">
    <property type="entry name" value="PAS_3"/>
    <property type="match status" value="1"/>
</dbReference>
<evidence type="ECO:0000256" key="3">
    <source>
        <dbReference type="ARBA" id="ARBA00022553"/>
    </source>
</evidence>
<dbReference type="PANTHER" id="PTHR43547">
    <property type="entry name" value="TWO-COMPONENT HISTIDINE KINASE"/>
    <property type="match status" value="1"/>
</dbReference>
<dbReference type="InterPro" id="IPR000014">
    <property type="entry name" value="PAS"/>
</dbReference>
<dbReference type="CDD" id="cd00130">
    <property type="entry name" value="PAS"/>
    <property type="match status" value="1"/>
</dbReference>
<evidence type="ECO:0000259" key="5">
    <source>
        <dbReference type="PROSITE" id="PS50112"/>
    </source>
</evidence>
<dbReference type="Pfam" id="PF00512">
    <property type="entry name" value="HisKA"/>
    <property type="match status" value="1"/>
</dbReference>
<dbReference type="SUPFAM" id="SSF47384">
    <property type="entry name" value="Homodimeric domain of signal transducing histidine kinase"/>
    <property type="match status" value="1"/>
</dbReference>
<dbReference type="GeneID" id="43166774"/>
<dbReference type="PROSITE" id="PS50112">
    <property type="entry name" value="PAS"/>
    <property type="match status" value="1"/>
</dbReference>
<dbReference type="Gene3D" id="3.30.450.40">
    <property type="match status" value="1"/>
</dbReference>
<dbReference type="Proteomes" id="UP001326110">
    <property type="component" value="Chromosome"/>
</dbReference>
<dbReference type="Gene3D" id="3.30.565.10">
    <property type="entry name" value="Histidine kinase-like ATPase, C-terminal domain"/>
    <property type="match status" value="1"/>
</dbReference>
<dbReference type="SMART" id="SM00065">
    <property type="entry name" value="GAF"/>
    <property type="match status" value="1"/>
</dbReference>
<dbReference type="CDD" id="cd00082">
    <property type="entry name" value="HisKA"/>
    <property type="match status" value="1"/>
</dbReference>
<evidence type="ECO:0000256" key="1">
    <source>
        <dbReference type="ARBA" id="ARBA00000085"/>
    </source>
</evidence>
<dbReference type="Pfam" id="PF01590">
    <property type="entry name" value="GAF"/>
    <property type="match status" value="1"/>
</dbReference>
<dbReference type="Pfam" id="PF02518">
    <property type="entry name" value="HATPase_c"/>
    <property type="match status" value="1"/>
</dbReference>
<dbReference type="EMBL" id="CP140152">
    <property type="protein sequence ID" value="WQH02654.1"/>
    <property type="molecule type" value="Genomic_DNA"/>
</dbReference>
<dbReference type="PROSITE" id="PS50109">
    <property type="entry name" value="HIS_KIN"/>
    <property type="match status" value="1"/>
</dbReference>
<dbReference type="InterPro" id="IPR000700">
    <property type="entry name" value="PAS-assoc_C"/>
</dbReference>
<keyword evidence="3" id="KW-0597">Phosphoprotein</keyword>
<dbReference type="Gene3D" id="1.10.287.130">
    <property type="match status" value="1"/>
</dbReference>
<dbReference type="SMART" id="SM00086">
    <property type="entry name" value="PAC"/>
    <property type="match status" value="1"/>
</dbReference>
<dbReference type="InterPro" id="IPR003018">
    <property type="entry name" value="GAF"/>
</dbReference>
<dbReference type="InterPro" id="IPR001610">
    <property type="entry name" value="PAC"/>
</dbReference>
<dbReference type="InterPro" id="IPR004358">
    <property type="entry name" value="Sig_transdc_His_kin-like_C"/>
</dbReference>
<dbReference type="InterPro" id="IPR003661">
    <property type="entry name" value="HisK_dim/P_dom"/>
</dbReference>
<dbReference type="SUPFAM" id="SSF55785">
    <property type="entry name" value="PYP-like sensor domain (PAS domain)"/>
    <property type="match status" value="2"/>
</dbReference>
<evidence type="ECO:0000259" key="6">
    <source>
        <dbReference type="PROSITE" id="PS50113"/>
    </source>
</evidence>
<sequence>MTPKLPASALEDIGFDTLFDAAPAPCLVLSPQLSILAANAAYLAVAGRDRASIVGLNIFEAFPDNPDDPHADGVASLRASLQRVLATGRPDKMAAMRYDVAPEPGGINFLPRYWRSVNTPVLDDNGAVRCIIQSVEEVTSAFLTRGRGMREVLSNLTDVLRDLKTPEDIGYQAAAILGDALGTSRVGFGTIDTVRDTLHVVRDWCADGVETLAGKTELRHYGHFIDDLKLGKLIVIGDVDHDSRTAHAAAALRGRSAGAFVNVPVVEHGALVAVLFVNNAAARDWSVEELLLIKEVAARIRTAGERLRVTAALRESEARFRIITEAMPQMVWSNRPDGYNDYHNEQWHGFTGAPRNATDGHRWSEMFHPDDRARAWELWQHCLRTGETYEIEYRLRHHSGAYRWVLGRALPLRDDDGRITRWLGTCTDIDNQKRAEETLREANGRKDEFLAMLAHELRNPLAPISSAAQILLLARTDPDSVQRAGEVILRQVRHLTGLVDDLLDVSRVTHGMIGIDRQRLDLRDVLHHAVEQAQPTIDARQHRLVLDLAPGATLVLGDRLRLVQVVVNLLNNAAKYTPPGGAVTLALAAADGQARIEVTDTGCGIEPALLPHVFDLFIQAKRTPDRQQGGLGLGLALVQRIAALHDGSVRAFSDGAGLGSRFVITLPVLSVLPGADTAG</sequence>
<feature type="domain" description="Histidine kinase" evidence="4">
    <location>
        <begin position="452"/>
        <end position="670"/>
    </location>
</feature>
<reference evidence="7 8" key="1">
    <citation type="submission" date="2023-11" db="EMBL/GenBank/DDBJ databases">
        <title>MicrobeMod: A computational toolkit for identifying prokaryotic methylation and restriction-modification with nanopore sequencing.</title>
        <authorList>
            <person name="Crits-Christoph A."/>
            <person name="Kang S.C."/>
            <person name="Lee H."/>
            <person name="Ostrov N."/>
        </authorList>
    </citation>
    <scope>NUCLEOTIDE SEQUENCE [LARGE SCALE GENOMIC DNA]</scope>
    <source>
        <strain evidence="7 8">ATCC 25935</strain>
    </source>
</reference>